<dbReference type="InterPro" id="IPR000109">
    <property type="entry name" value="POT_fam"/>
</dbReference>
<dbReference type="Gene3D" id="1.20.1250.20">
    <property type="entry name" value="MFS general substrate transporter like domains"/>
    <property type="match status" value="1"/>
</dbReference>
<feature type="transmembrane region" description="Helical" evidence="6">
    <location>
        <begin position="40"/>
        <end position="63"/>
    </location>
</feature>
<gene>
    <name evidence="7" type="ORF">NE237_007952</name>
</gene>
<dbReference type="Pfam" id="PF00854">
    <property type="entry name" value="PTR2"/>
    <property type="match status" value="1"/>
</dbReference>
<reference evidence="7" key="1">
    <citation type="journal article" date="2023" name="Plant J.">
        <title>The genome of the king protea, Protea cynaroides.</title>
        <authorList>
            <person name="Chang J."/>
            <person name="Duong T.A."/>
            <person name="Schoeman C."/>
            <person name="Ma X."/>
            <person name="Roodt D."/>
            <person name="Barker N."/>
            <person name="Li Z."/>
            <person name="Van de Peer Y."/>
            <person name="Mizrachi E."/>
        </authorList>
    </citation>
    <scope>NUCLEOTIDE SEQUENCE</scope>
    <source>
        <tissue evidence="7">Young leaves</tissue>
    </source>
</reference>
<feature type="transmembrane region" description="Helical" evidence="6">
    <location>
        <begin position="6"/>
        <end position="28"/>
    </location>
</feature>
<dbReference type="PANTHER" id="PTHR11654">
    <property type="entry name" value="OLIGOPEPTIDE TRANSPORTER-RELATED"/>
    <property type="match status" value="1"/>
</dbReference>
<protein>
    <submittedName>
        <fullName evidence="7">Uncharacterized protein</fullName>
    </submittedName>
</protein>
<name>A0A9Q0KQ26_9MAGN</name>
<accession>A0A9Q0KQ26</accession>
<evidence type="ECO:0000256" key="1">
    <source>
        <dbReference type="ARBA" id="ARBA00004141"/>
    </source>
</evidence>
<organism evidence="7 8">
    <name type="scientific">Protea cynaroides</name>
    <dbReference type="NCBI Taxonomy" id="273540"/>
    <lineage>
        <taxon>Eukaryota</taxon>
        <taxon>Viridiplantae</taxon>
        <taxon>Streptophyta</taxon>
        <taxon>Embryophyta</taxon>
        <taxon>Tracheophyta</taxon>
        <taxon>Spermatophyta</taxon>
        <taxon>Magnoliopsida</taxon>
        <taxon>Proteales</taxon>
        <taxon>Proteaceae</taxon>
        <taxon>Protea</taxon>
    </lineage>
</organism>
<evidence type="ECO:0000313" key="8">
    <source>
        <dbReference type="Proteomes" id="UP001141806"/>
    </source>
</evidence>
<dbReference type="GO" id="GO:0022857">
    <property type="term" value="F:transmembrane transporter activity"/>
    <property type="evidence" value="ECO:0007669"/>
    <property type="project" value="InterPro"/>
</dbReference>
<dbReference type="AlphaFoldDB" id="A0A9Q0KQ26"/>
<evidence type="ECO:0000256" key="2">
    <source>
        <dbReference type="ARBA" id="ARBA00005982"/>
    </source>
</evidence>
<evidence type="ECO:0000256" key="4">
    <source>
        <dbReference type="ARBA" id="ARBA00022989"/>
    </source>
</evidence>
<evidence type="ECO:0000256" key="5">
    <source>
        <dbReference type="ARBA" id="ARBA00023136"/>
    </source>
</evidence>
<feature type="transmembrane region" description="Helical" evidence="6">
    <location>
        <begin position="153"/>
        <end position="173"/>
    </location>
</feature>
<proteinExistence type="inferred from homology"/>
<evidence type="ECO:0000256" key="6">
    <source>
        <dbReference type="SAM" id="Phobius"/>
    </source>
</evidence>
<feature type="transmembrane region" description="Helical" evidence="6">
    <location>
        <begin position="185"/>
        <end position="205"/>
    </location>
</feature>
<comment type="subcellular location">
    <subcellularLocation>
        <location evidence="1">Membrane</location>
        <topology evidence="1">Multi-pass membrane protein</topology>
    </subcellularLocation>
</comment>
<evidence type="ECO:0000256" key="3">
    <source>
        <dbReference type="ARBA" id="ARBA00022692"/>
    </source>
</evidence>
<keyword evidence="5 6" id="KW-0472">Membrane</keyword>
<keyword evidence="8" id="KW-1185">Reference proteome</keyword>
<dbReference type="EMBL" id="JAMYWD010000004">
    <property type="protein sequence ID" value="KAJ4974778.1"/>
    <property type="molecule type" value="Genomic_DNA"/>
</dbReference>
<comment type="similarity">
    <text evidence="2">Belongs to the major facilitator superfamily. Proton-dependent oligopeptide transporter (POT/PTR) (TC 2.A.17) family.</text>
</comment>
<dbReference type="Proteomes" id="UP001141806">
    <property type="component" value="Unassembled WGS sequence"/>
</dbReference>
<dbReference type="GO" id="GO:0016020">
    <property type="term" value="C:membrane"/>
    <property type="evidence" value="ECO:0007669"/>
    <property type="project" value="UniProtKB-SubCell"/>
</dbReference>
<evidence type="ECO:0000313" key="7">
    <source>
        <dbReference type="EMBL" id="KAJ4974778.1"/>
    </source>
</evidence>
<comment type="caution">
    <text evidence="7">The sequence shown here is derived from an EMBL/GenBank/DDBJ whole genome shotgun (WGS) entry which is preliminary data.</text>
</comment>
<dbReference type="OrthoDB" id="8904098at2759"/>
<keyword evidence="4 6" id="KW-1133">Transmembrane helix</keyword>
<sequence length="226" mass="25387">MVIRMLPIWATTIIFWIVYTQMTTFSVSHATTMDRHIGSFFQIPAASLTVFFVGNILVTVPIYDLLIVPLASHVLHNPQGLTPLQHIAMGFILSILTMVAAALTELKRLRATRSYGLMDDPTAFFLVGAREAFIYIDQLDFFLRECPKCMKTMSTGIFLSTLSLGFFLSSLLVSSDSSSSTQAGFFVQSACKLGEMILIPSVLLIHWWRGSLWKYCNLQEKTLMKL</sequence>
<feature type="transmembrane region" description="Helical" evidence="6">
    <location>
        <begin position="83"/>
        <end position="103"/>
    </location>
</feature>
<dbReference type="InterPro" id="IPR036259">
    <property type="entry name" value="MFS_trans_sf"/>
</dbReference>
<keyword evidence="3 6" id="KW-0812">Transmembrane</keyword>